<dbReference type="Proteomes" id="UP000018936">
    <property type="component" value="Unassembled WGS sequence"/>
</dbReference>
<evidence type="ECO:0000259" key="1">
    <source>
        <dbReference type="Pfam" id="PF01352"/>
    </source>
</evidence>
<dbReference type="EMBL" id="AZIM01005049">
    <property type="protein sequence ID" value="ETE59987.1"/>
    <property type="molecule type" value="Genomic_DNA"/>
</dbReference>
<dbReference type="SUPFAM" id="SSF109640">
    <property type="entry name" value="KRAB domain (Kruppel-associated box)"/>
    <property type="match status" value="1"/>
</dbReference>
<keyword evidence="3" id="KW-1185">Reference proteome</keyword>
<dbReference type="InterPro" id="IPR036051">
    <property type="entry name" value="KRAB_dom_sf"/>
</dbReference>
<dbReference type="Pfam" id="PF01352">
    <property type="entry name" value="KRAB"/>
    <property type="match status" value="1"/>
</dbReference>
<comment type="caution">
    <text evidence="2">The sequence shown here is derived from an EMBL/GenBank/DDBJ whole genome shotgun (WGS) entry which is preliminary data.</text>
</comment>
<feature type="domain" description="KRAB" evidence="1">
    <location>
        <begin position="8"/>
        <end position="35"/>
    </location>
</feature>
<organism evidence="2 3">
    <name type="scientific">Ophiophagus hannah</name>
    <name type="common">King cobra</name>
    <name type="synonym">Naja hannah</name>
    <dbReference type="NCBI Taxonomy" id="8665"/>
    <lineage>
        <taxon>Eukaryota</taxon>
        <taxon>Metazoa</taxon>
        <taxon>Chordata</taxon>
        <taxon>Craniata</taxon>
        <taxon>Vertebrata</taxon>
        <taxon>Euteleostomi</taxon>
        <taxon>Lepidosauria</taxon>
        <taxon>Squamata</taxon>
        <taxon>Bifurcata</taxon>
        <taxon>Unidentata</taxon>
        <taxon>Episquamata</taxon>
        <taxon>Toxicofera</taxon>
        <taxon>Serpentes</taxon>
        <taxon>Colubroidea</taxon>
        <taxon>Elapidae</taxon>
        <taxon>Elapinae</taxon>
        <taxon>Ophiophagus</taxon>
    </lineage>
</organism>
<reference evidence="2 3" key="1">
    <citation type="journal article" date="2013" name="Proc. Natl. Acad. Sci. U.S.A.">
        <title>The king cobra genome reveals dynamic gene evolution and adaptation in the snake venom system.</title>
        <authorList>
            <person name="Vonk F.J."/>
            <person name="Casewell N.R."/>
            <person name="Henkel C.V."/>
            <person name="Heimberg A.M."/>
            <person name="Jansen H.J."/>
            <person name="McCleary R.J."/>
            <person name="Kerkkamp H.M."/>
            <person name="Vos R.A."/>
            <person name="Guerreiro I."/>
            <person name="Calvete J.J."/>
            <person name="Wuster W."/>
            <person name="Woods A.E."/>
            <person name="Logan J.M."/>
            <person name="Harrison R.A."/>
            <person name="Castoe T.A."/>
            <person name="de Koning A.P."/>
            <person name="Pollock D.D."/>
            <person name="Yandell M."/>
            <person name="Calderon D."/>
            <person name="Renjifo C."/>
            <person name="Currier R.B."/>
            <person name="Salgado D."/>
            <person name="Pla D."/>
            <person name="Sanz L."/>
            <person name="Hyder A.S."/>
            <person name="Ribeiro J.M."/>
            <person name="Arntzen J.W."/>
            <person name="van den Thillart G.E."/>
            <person name="Boetzer M."/>
            <person name="Pirovano W."/>
            <person name="Dirks R.P."/>
            <person name="Spaink H.P."/>
            <person name="Duboule D."/>
            <person name="McGlinn E."/>
            <person name="Kini R.M."/>
            <person name="Richardson M.K."/>
        </authorList>
    </citation>
    <scope>NUCLEOTIDE SEQUENCE</scope>
    <source>
        <tissue evidence="2">Blood</tissue>
    </source>
</reference>
<evidence type="ECO:0000313" key="2">
    <source>
        <dbReference type="EMBL" id="ETE59987.1"/>
    </source>
</evidence>
<dbReference type="GO" id="GO:0006355">
    <property type="term" value="P:regulation of DNA-templated transcription"/>
    <property type="evidence" value="ECO:0007669"/>
    <property type="project" value="InterPro"/>
</dbReference>
<gene>
    <name evidence="2" type="ORF">L345_14276</name>
</gene>
<name>V8NEL0_OPHHA</name>
<dbReference type="OrthoDB" id="9049608at2759"/>
<protein>
    <recommendedName>
        <fullName evidence="1">KRAB domain-containing protein</fullName>
    </recommendedName>
</protein>
<dbReference type="InterPro" id="IPR001909">
    <property type="entry name" value="KRAB"/>
</dbReference>
<feature type="non-terminal residue" evidence="2">
    <location>
        <position position="1"/>
    </location>
</feature>
<evidence type="ECO:0000313" key="3">
    <source>
        <dbReference type="Proteomes" id="UP000018936"/>
    </source>
</evidence>
<dbReference type="Gene3D" id="6.10.140.140">
    <property type="match status" value="1"/>
</dbReference>
<dbReference type="AlphaFoldDB" id="V8NEL0"/>
<accession>V8NEL0</accession>
<proteinExistence type="predicted"/>
<sequence>MVGLGFTEEWRLLDLEQKALHEEVMEEIKGIVVSLEAERQQNGSVGRPSDLFFEAIGNEVERKKEITNSELNSEAREGRIEKAVGKNECLDRVVTEPTNFSRVEKKPQGPQRKPPIRQIKQEMDKIAIPLGNEPHLATGCNLPSAQLDQPRFQALGTRFESSARATSKRSSDPNLNSWSEKERALFCAVILLLDEDQRHERISRNAWSFAGVFQLEMIIQGSPRMAHP</sequence>